<protein>
    <submittedName>
        <fullName evidence="3">Uncharacterized protein</fullName>
    </submittedName>
</protein>
<keyword evidence="4" id="KW-1185">Reference proteome</keyword>
<dbReference type="EMBL" id="QLMA01000005">
    <property type="protein sequence ID" value="RAJ80083.1"/>
    <property type="molecule type" value="Genomic_DNA"/>
</dbReference>
<dbReference type="Proteomes" id="UP000249819">
    <property type="component" value="Unassembled WGS sequence"/>
</dbReference>
<keyword evidence="2" id="KW-1133">Transmembrane helix</keyword>
<keyword evidence="2" id="KW-0472">Membrane</keyword>
<evidence type="ECO:0000256" key="2">
    <source>
        <dbReference type="SAM" id="Phobius"/>
    </source>
</evidence>
<keyword evidence="2" id="KW-0812">Transmembrane</keyword>
<accession>A0A327VXM2</accession>
<evidence type="ECO:0000256" key="1">
    <source>
        <dbReference type="SAM" id="MobiDB-lite"/>
    </source>
</evidence>
<reference evidence="3 4" key="1">
    <citation type="submission" date="2018-06" db="EMBL/GenBank/DDBJ databases">
        <title>Genomic Encyclopedia of Archaeal and Bacterial Type Strains, Phase II (KMG-II): from individual species to whole genera.</title>
        <authorList>
            <person name="Goeker M."/>
        </authorList>
    </citation>
    <scope>NUCLEOTIDE SEQUENCE [LARGE SCALE GENOMIC DNA]</scope>
    <source>
        <strain evidence="3 4">DSM 29821</strain>
    </source>
</reference>
<evidence type="ECO:0000313" key="4">
    <source>
        <dbReference type="Proteomes" id="UP000249819"/>
    </source>
</evidence>
<name>A0A327VXM2_9BACT</name>
<organism evidence="3 4">
    <name type="scientific">Chitinophaga dinghuensis</name>
    <dbReference type="NCBI Taxonomy" id="1539050"/>
    <lineage>
        <taxon>Bacteria</taxon>
        <taxon>Pseudomonadati</taxon>
        <taxon>Bacteroidota</taxon>
        <taxon>Chitinophagia</taxon>
        <taxon>Chitinophagales</taxon>
        <taxon>Chitinophagaceae</taxon>
        <taxon>Chitinophaga</taxon>
    </lineage>
</organism>
<gene>
    <name evidence="3" type="ORF">CLV59_105190</name>
</gene>
<sequence length="1319" mass="145746">MATQLTLPTHLCVFVTYLETGQPVAQLPVYAEIALPKIKTAPPLDSRLRESILAALIQLNNSLSGEQRQTVAKLASEIYAVTIDNVFSNQLVTELRFDRIKEFFYTTFKVALEESRQQSLINIPPTELAQYLESAMRRVGTDMNFSLSPKLSDTGTIWAESLGVLVTDHVGYLSFDLRQLNPQVQKMLIDAITSRQNDQDANPTLAIWIYPYGTGGKFNALQQGRFTEDAIVALLQVDPSTTFLPALPNFGGRALQNPGLTDWRLSPASFAANPSTLLGSDSCEQLMPANLALQEFLLRQVVRLATVPDGFNLPAGYKAAYVDEYKVSWYSLGHSLGEILYSLPLAPGETVKLSVIDWSWDSLVHRDETTKLTEEILHQTHRDRTITETVKAGVKEFQHGSSFIGGVGNSIGATGVFGPVTAAIGNVFSLGGSTASSSGSRDLAAENVQRINDSFAQASSAQREINSTVVIQTHEEQQEKIQTRTFSNYNHSHTLTVLYYEVLRHFKVSVEWVRRRPAILAQVPRRISNFDSQTLLNNRSILEPVLLDPGLKAGFDAIEKMESIRSYQVSQNIVPGPLPIPFWQGEVEFNLFEVGIHSLNKSMDKVVIYAISRDQSLREKRHELHRMYYADNYGDPYDINAGQRMDEGSAVWTLVRPFDNIPTNPAFKSIKWKDLIGFEIEKWGDNAEWAIDWIKIDAFDNDGNRYAITSPDGRKLNLRWFNREPNGQSFTWIDRPPYPPVQSTILSPEQSMNQEDNFQIKKLLKHVEQHKEYYNRVILLSTDTDKIINDLDALPWSAGQTLADNVDPTPLETFGNYIAYPLSTNTDSIQDVLAVEVATALNSTDLSRRQWAIDKLAQMTPVQRQEFENIQSIISSRSERLITLPTRGVFAEGKLGHCQISEEIDNTRFWKWEKHPIPIVAPDINPATPITPQPQQISATPTAFPQSLVNIVNPSATPDPTGLSAALNLLGSANLFRDMSGRQEVADLLKKVVDGSISIADVANKAREIQSKYGTNLDGTGTKNQPGGNTVNRGTQQPKYSNLFQNVEDVNSLATGIREQLSPGKATPIIEQLYKKAVDQTGSNGNGTSQLITDPTQLTGSLTPTSIIPFTGGQHLCFPVSMFQDVQFASGFGTIAERMIEADYCETMSCSAASTYIDKNNPTEYIDFLKSHNPTLGTNPDAPSLPKAVADGIKRPDILCDDGTRKDFYEIKPMSVAGAAAGVAKLAFIKKFMSQFSLPYVAGEAYTPSKEIPILAGNLLGEPISVTLNVQRYVPGIITYTICLQGNLAILLGKISLAAILAWIATQLLTTTVGGVLVV</sequence>
<comment type="caution">
    <text evidence="3">The sequence shown here is derived from an EMBL/GenBank/DDBJ whole genome shotgun (WGS) entry which is preliminary data.</text>
</comment>
<dbReference type="OrthoDB" id="4312432at2"/>
<feature type="region of interest" description="Disordered" evidence="1">
    <location>
        <begin position="1014"/>
        <end position="1037"/>
    </location>
</feature>
<evidence type="ECO:0000313" key="3">
    <source>
        <dbReference type="EMBL" id="RAJ80083.1"/>
    </source>
</evidence>
<proteinExistence type="predicted"/>
<feature type="transmembrane region" description="Helical" evidence="2">
    <location>
        <begin position="1300"/>
        <end position="1318"/>
    </location>
</feature>
<dbReference type="RefSeq" id="WP_111593106.1">
    <property type="nucleotide sequence ID" value="NZ_QLMA01000005.1"/>
</dbReference>